<keyword evidence="6" id="KW-1185">Reference proteome</keyword>
<keyword evidence="4" id="KW-0472">Membrane</keyword>
<accession>A0A0B0MN69</accession>
<evidence type="ECO:0000313" key="5">
    <source>
        <dbReference type="EMBL" id="KHG00949.1"/>
    </source>
</evidence>
<evidence type="ECO:0000256" key="4">
    <source>
        <dbReference type="ARBA" id="ARBA00023136"/>
    </source>
</evidence>
<dbReference type="InterPro" id="IPR050186">
    <property type="entry name" value="TPT_transporter"/>
</dbReference>
<sequence>MQISSVGGMGLLDSLLGAEGRKSFKRKDSDAGEAGKALEELRGSLYNELRTSEGAKRQQQRFCGPVVAMTFNFFVAVGIILTNKLVMGRVGFNFPIFLTLLHYAVSWLLLAIFRTLSWLPVSPPAKTTPSSSIFLLGAIMAFASGLANTSLKYNSVGFYQMAKIAVTPTIVLAEFVLFRKTISFKKVLALGAVSAGVAVATVTDLQFNAFGACIALAWIVPSAINKILWSSLQQQANWTALALMWKTTPITIFFLLALMPWLDPPGVLLFKWDINNSCAILSSALLGFLLQWSGALALGATSATSHVVLGQFKTCVILVGGYILLDSDPGLVSLSGAVFALAGMSVYTSLNLKESKDGSNKQIPVQTPVSKTKTSENGSEDSTVMKTTNDV</sequence>
<evidence type="ECO:0000256" key="3">
    <source>
        <dbReference type="ARBA" id="ARBA00022989"/>
    </source>
</evidence>
<keyword evidence="2" id="KW-0812">Transmembrane</keyword>
<dbReference type="OrthoDB" id="5547497at2759"/>
<dbReference type="PANTHER" id="PTHR11132">
    <property type="entry name" value="SOLUTE CARRIER FAMILY 35"/>
    <property type="match status" value="1"/>
</dbReference>
<proteinExistence type="predicted"/>
<dbReference type="AlphaFoldDB" id="A0A0B0MN69"/>
<evidence type="ECO:0000313" key="6">
    <source>
        <dbReference type="Proteomes" id="UP000032142"/>
    </source>
</evidence>
<gene>
    <name evidence="5" type="ORF">F383_22008</name>
</gene>
<comment type="caution">
    <text evidence="5">The sequence shown here is derived from an EMBL/GenBank/DDBJ whole genome shotgun (WGS) entry which is preliminary data.</text>
</comment>
<evidence type="ECO:0000256" key="1">
    <source>
        <dbReference type="ARBA" id="ARBA00004141"/>
    </source>
</evidence>
<reference evidence="6" key="1">
    <citation type="submission" date="2014-09" db="EMBL/GenBank/DDBJ databases">
        <authorList>
            <person name="Mudge J."/>
            <person name="Ramaraj T."/>
            <person name="Lindquist I.E."/>
            <person name="Bharti A.K."/>
            <person name="Sundararajan A."/>
            <person name="Cameron C.T."/>
            <person name="Woodward J.E."/>
            <person name="May G.D."/>
            <person name="Brubaker C."/>
            <person name="Broadhvest J."/>
            <person name="Wilkins T.A."/>
        </authorList>
    </citation>
    <scope>NUCLEOTIDE SEQUENCE</scope>
    <source>
        <strain evidence="6">cv. AKA8401</strain>
    </source>
</reference>
<protein>
    <submittedName>
        <fullName evidence="5">Uncharacterized protein</fullName>
    </submittedName>
</protein>
<dbReference type="GO" id="GO:0016020">
    <property type="term" value="C:membrane"/>
    <property type="evidence" value="ECO:0007669"/>
    <property type="project" value="UniProtKB-SubCell"/>
</dbReference>
<comment type="subcellular location">
    <subcellularLocation>
        <location evidence="1">Membrane</location>
        <topology evidence="1">Multi-pass membrane protein</topology>
    </subcellularLocation>
</comment>
<dbReference type="InterPro" id="IPR004853">
    <property type="entry name" value="Sugar_P_trans_dom"/>
</dbReference>
<evidence type="ECO:0000256" key="2">
    <source>
        <dbReference type="ARBA" id="ARBA00022692"/>
    </source>
</evidence>
<keyword evidence="3" id="KW-1133">Transmembrane helix</keyword>
<dbReference type="Pfam" id="PF03151">
    <property type="entry name" value="TPT"/>
    <property type="match status" value="1"/>
</dbReference>
<dbReference type="OMA" id="MSTHARM"/>
<dbReference type="EMBL" id="JRRC01159902">
    <property type="protein sequence ID" value="KHG00949.1"/>
    <property type="molecule type" value="Genomic_DNA"/>
</dbReference>
<dbReference type="Proteomes" id="UP000032142">
    <property type="component" value="Unassembled WGS sequence"/>
</dbReference>
<organism evidence="5 6">
    <name type="scientific">Gossypium arboreum</name>
    <name type="common">Tree cotton</name>
    <name type="synonym">Gossypium nanking</name>
    <dbReference type="NCBI Taxonomy" id="29729"/>
    <lineage>
        <taxon>Eukaryota</taxon>
        <taxon>Viridiplantae</taxon>
        <taxon>Streptophyta</taxon>
        <taxon>Embryophyta</taxon>
        <taxon>Tracheophyta</taxon>
        <taxon>Spermatophyta</taxon>
        <taxon>Magnoliopsida</taxon>
        <taxon>eudicotyledons</taxon>
        <taxon>Gunneridae</taxon>
        <taxon>Pentapetalae</taxon>
        <taxon>rosids</taxon>
        <taxon>malvids</taxon>
        <taxon>Malvales</taxon>
        <taxon>Malvaceae</taxon>
        <taxon>Malvoideae</taxon>
        <taxon>Gossypium</taxon>
    </lineage>
</organism>
<name>A0A0B0MN69_GOSAR</name>
<dbReference type="KEGG" id="gab:108487372"/>